<dbReference type="Proteomes" id="UP000748752">
    <property type="component" value="Unassembled WGS sequence"/>
</dbReference>
<protein>
    <submittedName>
        <fullName evidence="1">Uncharacterized protein</fullName>
    </submittedName>
</protein>
<accession>A0ABS1CPJ5</accession>
<gene>
    <name evidence="1" type="ORF">CKO31_23845</name>
</gene>
<dbReference type="EMBL" id="NRRV01000110">
    <property type="protein sequence ID" value="MBK1633719.1"/>
    <property type="molecule type" value="Genomic_DNA"/>
</dbReference>
<keyword evidence="2" id="KW-1185">Reference proteome</keyword>
<reference evidence="1 2" key="1">
    <citation type="journal article" date="2020" name="Microorganisms">
        <title>Osmotic Adaptation and Compatible Solute Biosynthesis of Phototrophic Bacteria as Revealed from Genome Analyses.</title>
        <authorList>
            <person name="Imhoff J.F."/>
            <person name="Rahn T."/>
            <person name="Kunzel S."/>
            <person name="Keller A."/>
            <person name="Neulinger S.C."/>
        </authorList>
    </citation>
    <scope>NUCLEOTIDE SEQUENCE [LARGE SCALE GENOMIC DNA]</scope>
    <source>
        <strain evidence="1 2">DSM 6210</strain>
    </source>
</reference>
<proteinExistence type="predicted"/>
<evidence type="ECO:0000313" key="2">
    <source>
        <dbReference type="Proteomes" id="UP000748752"/>
    </source>
</evidence>
<name>A0ABS1CPJ5_9GAMM</name>
<evidence type="ECO:0000313" key="1">
    <source>
        <dbReference type="EMBL" id="MBK1633719.1"/>
    </source>
</evidence>
<sequence>MTATGLTLTRSAAAWSSPAFRPTLVDELQALGAHHPVLRPLLQAALTQTSAVAEAALGVQVLKTHEAAGRMQVRVGVFYAGIIAGCSCADDPSPLDTITEHCELVLDIDPGTGRAWATLCER</sequence>
<dbReference type="RefSeq" id="WP_200242895.1">
    <property type="nucleotide sequence ID" value="NZ_NRRV01000110.1"/>
</dbReference>
<comment type="caution">
    <text evidence="1">The sequence shown here is derived from an EMBL/GenBank/DDBJ whole genome shotgun (WGS) entry which is preliminary data.</text>
</comment>
<organism evidence="1 2">
    <name type="scientific">Thiohalocapsa halophila</name>
    <dbReference type="NCBI Taxonomy" id="69359"/>
    <lineage>
        <taxon>Bacteria</taxon>
        <taxon>Pseudomonadati</taxon>
        <taxon>Pseudomonadota</taxon>
        <taxon>Gammaproteobacteria</taxon>
        <taxon>Chromatiales</taxon>
        <taxon>Chromatiaceae</taxon>
        <taxon>Thiohalocapsa</taxon>
    </lineage>
</organism>